<reference evidence="11 12" key="1">
    <citation type="submission" date="2023-04" db="EMBL/GenBank/DDBJ databases">
        <title>Bacteroides pacosi sp. nov., isolated from the fecal material of an alpaca.</title>
        <authorList>
            <person name="Miller S."/>
            <person name="Hendry M."/>
            <person name="King J."/>
            <person name="Sankaranarayanan K."/>
            <person name="Lawson P.A."/>
        </authorList>
    </citation>
    <scope>NUCLEOTIDE SEQUENCE [LARGE SCALE GENOMIC DNA]</scope>
    <source>
        <strain evidence="11 12">A2-P53</strain>
    </source>
</reference>
<dbReference type="EC" id="3.6.1.22" evidence="4"/>
<dbReference type="InterPro" id="IPR000086">
    <property type="entry name" value="NUDIX_hydrolase_dom"/>
</dbReference>
<evidence type="ECO:0000313" key="12">
    <source>
        <dbReference type="Proteomes" id="UP001292913"/>
    </source>
</evidence>
<accession>A0ABU5HNK0</accession>
<evidence type="ECO:0000313" key="11">
    <source>
        <dbReference type="EMBL" id="MDY7257137.1"/>
    </source>
</evidence>
<dbReference type="EMBL" id="JARZAK010000002">
    <property type="protein sequence ID" value="MDY7257137.1"/>
    <property type="molecule type" value="Genomic_DNA"/>
</dbReference>
<dbReference type="InterPro" id="IPR020084">
    <property type="entry name" value="NUDIX_hydrolase_CS"/>
</dbReference>
<name>A0ABU5HNK0_9BACE</name>
<sequence length="278" mass="31893">MTSQRKEKNWNKMVQTAQSWWFIFYKDQLLLEKKGDGKYAVPYGESSPIIMKEKTTVHNITTLEGRNCKAFSLSSPIEESEQWTMIGLRASYEYLPLSHYQTAGKAHEILHWDRNSRFCSACGTLTEQKESIMKRCPKCGREVYPSISTAILVLVRKKDSLLLVHARNFKGTFNSLVAGFLETGETLEECVAREVKEETGLDVKNITYFGNQPWPYPSGLMVGFIADYAGGEITLQDEELSSGDFYTRDNLPELPRKLSLARKMIDWWIEHPNEDILN</sequence>
<dbReference type="PANTHER" id="PTHR42904">
    <property type="entry name" value="NUDIX HYDROLASE, NUDC SUBFAMILY"/>
    <property type="match status" value="1"/>
</dbReference>
<dbReference type="InterPro" id="IPR050241">
    <property type="entry name" value="NAD-cap_RNA_hydrolase_NudC"/>
</dbReference>
<keyword evidence="6 11" id="KW-0378">Hydrolase</keyword>
<protein>
    <recommendedName>
        <fullName evidence="4">NAD(+) diphosphatase</fullName>
        <ecNumber evidence="4">3.6.1.22</ecNumber>
    </recommendedName>
</protein>
<keyword evidence="8" id="KW-0520">NAD</keyword>
<dbReference type="Gene3D" id="3.90.79.10">
    <property type="entry name" value="Nucleoside Triphosphate Pyrophosphohydrolase"/>
    <property type="match status" value="1"/>
</dbReference>
<dbReference type="Pfam" id="PF09297">
    <property type="entry name" value="Zn_ribbon_NUD"/>
    <property type="match status" value="1"/>
</dbReference>
<dbReference type="Pfam" id="PF00293">
    <property type="entry name" value="NUDIX"/>
    <property type="match status" value="1"/>
</dbReference>
<keyword evidence="5" id="KW-0479">Metal-binding</keyword>
<dbReference type="InterPro" id="IPR015375">
    <property type="entry name" value="NADH_PPase-like_N"/>
</dbReference>
<comment type="cofactor">
    <cofactor evidence="2">
        <name>Zn(2+)</name>
        <dbReference type="ChEBI" id="CHEBI:29105"/>
    </cofactor>
</comment>
<dbReference type="InterPro" id="IPR049734">
    <property type="entry name" value="NudC-like_C"/>
</dbReference>
<comment type="similarity">
    <text evidence="3">Belongs to the Nudix hydrolase family. NudC subfamily.</text>
</comment>
<proteinExistence type="inferred from homology"/>
<dbReference type="CDD" id="cd03429">
    <property type="entry name" value="NUDIX_NADH_pyrophosphatase_Nudt13"/>
    <property type="match status" value="1"/>
</dbReference>
<evidence type="ECO:0000256" key="7">
    <source>
        <dbReference type="ARBA" id="ARBA00022842"/>
    </source>
</evidence>
<gene>
    <name evidence="11" type="primary">nudC</name>
    <name evidence="11" type="ORF">QHG74_05345</name>
</gene>
<feature type="domain" description="Nudix hydrolase" evidence="10">
    <location>
        <begin position="144"/>
        <end position="270"/>
    </location>
</feature>
<dbReference type="PROSITE" id="PS00893">
    <property type="entry name" value="NUDIX_BOX"/>
    <property type="match status" value="1"/>
</dbReference>
<dbReference type="GO" id="GO:0016787">
    <property type="term" value="F:hydrolase activity"/>
    <property type="evidence" value="ECO:0007669"/>
    <property type="project" value="UniProtKB-KW"/>
</dbReference>
<organism evidence="11 12">
    <name type="scientific">Bacteroides vicugnae</name>
    <dbReference type="NCBI Taxonomy" id="3037989"/>
    <lineage>
        <taxon>Bacteria</taxon>
        <taxon>Pseudomonadati</taxon>
        <taxon>Bacteroidota</taxon>
        <taxon>Bacteroidia</taxon>
        <taxon>Bacteroidales</taxon>
        <taxon>Bacteroidaceae</taxon>
        <taxon>Bacteroides</taxon>
    </lineage>
</organism>
<evidence type="ECO:0000256" key="5">
    <source>
        <dbReference type="ARBA" id="ARBA00022723"/>
    </source>
</evidence>
<dbReference type="Pfam" id="PF09296">
    <property type="entry name" value="NUDIX-like"/>
    <property type="match status" value="1"/>
</dbReference>
<dbReference type="PROSITE" id="PS51462">
    <property type="entry name" value="NUDIX"/>
    <property type="match status" value="1"/>
</dbReference>
<dbReference type="InterPro" id="IPR015376">
    <property type="entry name" value="Znr_NADH_PPase"/>
</dbReference>
<dbReference type="RefSeq" id="WP_258982028.1">
    <property type="nucleotide sequence ID" value="NZ_JARZAK010000002.1"/>
</dbReference>
<evidence type="ECO:0000256" key="6">
    <source>
        <dbReference type="ARBA" id="ARBA00022801"/>
    </source>
</evidence>
<comment type="catalytic activity">
    <reaction evidence="9">
        <text>a 5'-end NAD(+)-phospho-ribonucleoside in mRNA + H2O = a 5'-end phospho-adenosine-phospho-ribonucleoside in mRNA + beta-nicotinamide D-ribonucleotide + 2 H(+)</text>
        <dbReference type="Rhea" id="RHEA:60876"/>
        <dbReference type="Rhea" id="RHEA-COMP:15698"/>
        <dbReference type="Rhea" id="RHEA-COMP:15719"/>
        <dbReference type="ChEBI" id="CHEBI:14649"/>
        <dbReference type="ChEBI" id="CHEBI:15377"/>
        <dbReference type="ChEBI" id="CHEBI:15378"/>
        <dbReference type="ChEBI" id="CHEBI:144029"/>
        <dbReference type="ChEBI" id="CHEBI:144051"/>
    </reaction>
    <physiologicalReaction direction="left-to-right" evidence="9">
        <dbReference type="Rhea" id="RHEA:60877"/>
    </physiologicalReaction>
</comment>
<evidence type="ECO:0000259" key="10">
    <source>
        <dbReference type="PROSITE" id="PS51462"/>
    </source>
</evidence>
<comment type="cofactor">
    <cofactor evidence="1">
        <name>Mg(2+)</name>
        <dbReference type="ChEBI" id="CHEBI:18420"/>
    </cofactor>
</comment>
<evidence type="ECO:0000256" key="4">
    <source>
        <dbReference type="ARBA" id="ARBA00012381"/>
    </source>
</evidence>
<evidence type="ECO:0000256" key="3">
    <source>
        <dbReference type="ARBA" id="ARBA00009595"/>
    </source>
</evidence>
<evidence type="ECO:0000256" key="8">
    <source>
        <dbReference type="ARBA" id="ARBA00023027"/>
    </source>
</evidence>
<dbReference type="Proteomes" id="UP001292913">
    <property type="component" value="Unassembled WGS sequence"/>
</dbReference>
<dbReference type="PANTHER" id="PTHR42904:SF6">
    <property type="entry name" value="NAD-CAPPED RNA HYDROLASE NUDT12"/>
    <property type="match status" value="1"/>
</dbReference>
<dbReference type="NCBIfam" id="NF001299">
    <property type="entry name" value="PRK00241.1"/>
    <property type="match status" value="1"/>
</dbReference>
<comment type="caution">
    <text evidence="11">The sequence shown here is derived from an EMBL/GenBank/DDBJ whole genome shotgun (WGS) entry which is preliminary data.</text>
</comment>
<dbReference type="SUPFAM" id="SSF55811">
    <property type="entry name" value="Nudix"/>
    <property type="match status" value="2"/>
</dbReference>
<keyword evidence="7" id="KW-0460">Magnesium</keyword>
<keyword evidence="12" id="KW-1185">Reference proteome</keyword>
<evidence type="ECO:0000256" key="9">
    <source>
        <dbReference type="ARBA" id="ARBA00023679"/>
    </source>
</evidence>
<evidence type="ECO:0000256" key="2">
    <source>
        <dbReference type="ARBA" id="ARBA00001947"/>
    </source>
</evidence>
<evidence type="ECO:0000256" key="1">
    <source>
        <dbReference type="ARBA" id="ARBA00001946"/>
    </source>
</evidence>
<dbReference type="InterPro" id="IPR015797">
    <property type="entry name" value="NUDIX_hydrolase-like_dom_sf"/>
</dbReference>
<dbReference type="Gene3D" id="3.90.79.20">
    <property type="match status" value="1"/>
</dbReference>